<dbReference type="EnsemblMetazoa" id="XM_050656856.1">
    <property type="protein sequence ID" value="XP_050512813.1"/>
    <property type="gene ID" value="LOC126888514"/>
</dbReference>
<keyword evidence="3" id="KW-1185">Reference proteome</keyword>
<evidence type="ECO:0000313" key="2">
    <source>
        <dbReference type="EnsemblMetazoa" id="XP_050512813.1"/>
    </source>
</evidence>
<evidence type="ECO:0000256" key="1">
    <source>
        <dbReference type="SAM" id="MobiDB-lite"/>
    </source>
</evidence>
<name>A0ABM5KRK1_DIAVI</name>
<proteinExistence type="predicted"/>
<organism evidence="2 3">
    <name type="scientific">Diabrotica virgifera virgifera</name>
    <name type="common">western corn rootworm</name>
    <dbReference type="NCBI Taxonomy" id="50390"/>
    <lineage>
        <taxon>Eukaryota</taxon>
        <taxon>Metazoa</taxon>
        <taxon>Ecdysozoa</taxon>
        <taxon>Arthropoda</taxon>
        <taxon>Hexapoda</taxon>
        <taxon>Insecta</taxon>
        <taxon>Pterygota</taxon>
        <taxon>Neoptera</taxon>
        <taxon>Endopterygota</taxon>
        <taxon>Coleoptera</taxon>
        <taxon>Polyphaga</taxon>
        <taxon>Cucujiformia</taxon>
        <taxon>Chrysomeloidea</taxon>
        <taxon>Chrysomelidae</taxon>
        <taxon>Galerucinae</taxon>
        <taxon>Diabroticina</taxon>
        <taxon>Diabroticites</taxon>
        <taxon>Diabrotica</taxon>
    </lineage>
</organism>
<evidence type="ECO:0000313" key="3">
    <source>
        <dbReference type="Proteomes" id="UP001652700"/>
    </source>
</evidence>
<feature type="region of interest" description="Disordered" evidence="1">
    <location>
        <begin position="304"/>
        <end position="338"/>
    </location>
</feature>
<accession>A0ABM5KRK1</accession>
<dbReference type="Proteomes" id="UP001652700">
    <property type="component" value="Unplaced"/>
</dbReference>
<reference evidence="2" key="1">
    <citation type="submission" date="2025-05" db="UniProtKB">
        <authorList>
            <consortium name="EnsemblMetazoa"/>
        </authorList>
    </citation>
    <scope>IDENTIFICATION</scope>
</reference>
<sequence length="401" mass="45533">MSVRKEIDDPGGTIIEDISGESVPIKNNYKDNIPSAEKLHYDKNIRYRLSDSGPFIVYIESTDKNIGKLHAIRVGHYLHLNNFKSSIAEIKSIGRNKIKVVLNNASSANNIVSSDFLEVNNLIAYIPQFFVERRGLIRSVDTEFTEIYLLEKLKAENPDSNIKQIKRLKRRITTETNDIKLVARQLVCITFIGSSLPKEVIINSCIFPVEPYIYPVIQCERCLRYGHMTQQCKGKERCKNCGENHSNTDCSMVTKCLHCNQQHSAFNKFSLLANDSSSFPPLPSRNVNLPSVCSISKPRVVRRNSISSNTSESLKERRLNESENIDNEKVEKNTASSSILPNPYRDEFMMHKEKIVEGISNIIFSFLSDVSNWKASFHNDPNLIKKQISKLLENLSTSNGT</sequence>
<dbReference type="RefSeq" id="XP_050512813.1">
    <property type="nucleotide sequence ID" value="XM_050656856.1"/>
</dbReference>
<protein>
    <submittedName>
        <fullName evidence="2">Uncharacterized protein</fullName>
    </submittedName>
</protein>
<feature type="compositionally biased region" description="Basic and acidic residues" evidence="1">
    <location>
        <begin position="313"/>
        <end position="332"/>
    </location>
</feature>
<dbReference type="GeneID" id="126888514"/>